<reference evidence="4" key="1">
    <citation type="journal article" date="2014" name="PLoS ONE">
        <title>Transcriptome-Based Identification of ABC Transporters in the Western Tarnished Plant Bug Lygus hesperus.</title>
        <authorList>
            <person name="Hull J.J."/>
            <person name="Chaney K."/>
            <person name="Geib S.M."/>
            <person name="Fabrick J.A."/>
            <person name="Brent C.S."/>
            <person name="Walsh D."/>
            <person name="Lavine L.C."/>
        </authorList>
    </citation>
    <scope>NUCLEOTIDE SEQUENCE</scope>
</reference>
<dbReference type="Gene3D" id="3.30.420.10">
    <property type="entry name" value="Ribonuclease H-like superfamily/Ribonuclease H"/>
    <property type="match status" value="1"/>
</dbReference>
<dbReference type="GO" id="GO:0015074">
    <property type="term" value="P:DNA integration"/>
    <property type="evidence" value="ECO:0007669"/>
    <property type="project" value="InterPro"/>
</dbReference>
<dbReference type="PANTHER" id="PTHR37984:SF5">
    <property type="entry name" value="PROTEIN NYNRIN-LIKE"/>
    <property type="match status" value="1"/>
</dbReference>
<protein>
    <recommendedName>
        <fullName evidence="1">RNA-directed DNA polymerase</fullName>
        <ecNumber evidence="1">2.7.7.49</ecNumber>
    </recommendedName>
</protein>
<reference evidence="4" key="2">
    <citation type="submission" date="2014-07" db="EMBL/GenBank/DDBJ databases">
        <authorList>
            <person name="Hull J."/>
        </authorList>
    </citation>
    <scope>NUCLEOTIDE SEQUENCE</scope>
</reference>
<evidence type="ECO:0000256" key="1">
    <source>
        <dbReference type="ARBA" id="ARBA00012493"/>
    </source>
</evidence>
<dbReference type="Pfam" id="PF17921">
    <property type="entry name" value="Integrase_H2C2"/>
    <property type="match status" value="1"/>
</dbReference>
<feature type="region of interest" description="Disordered" evidence="2">
    <location>
        <begin position="393"/>
        <end position="462"/>
    </location>
</feature>
<dbReference type="SUPFAM" id="SSF53098">
    <property type="entry name" value="Ribonuclease H-like"/>
    <property type="match status" value="1"/>
</dbReference>
<feature type="compositionally biased region" description="Basic residues" evidence="2">
    <location>
        <begin position="447"/>
        <end position="456"/>
    </location>
</feature>
<dbReference type="AlphaFoldDB" id="A0A0A9Z295"/>
<dbReference type="FunFam" id="1.10.340.70:FF:000003">
    <property type="entry name" value="Protein CBG25708"/>
    <property type="match status" value="1"/>
</dbReference>
<evidence type="ECO:0000259" key="3">
    <source>
        <dbReference type="PROSITE" id="PS50994"/>
    </source>
</evidence>
<accession>A0A0A9Z295</accession>
<dbReference type="Gene3D" id="1.10.340.70">
    <property type="match status" value="1"/>
</dbReference>
<feature type="compositionally biased region" description="Polar residues" evidence="2">
    <location>
        <begin position="396"/>
        <end position="409"/>
    </location>
</feature>
<evidence type="ECO:0000313" key="4">
    <source>
        <dbReference type="EMBL" id="JAG38559.1"/>
    </source>
</evidence>
<dbReference type="InterPro" id="IPR041588">
    <property type="entry name" value="Integrase_H2C2"/>
</dbReference>
<dbReference type="Pfam" id="PF00665">
    <property type="entry name" value="rve"/>
    <property type="match status" value="1"/>
</dbReference>
<dbReference type="PANTHER" id="PTHR37984">
    <property type="entry name" value="PROTEIN CBG26694"/>
    <property type="match status" value="1"/>
</dbReference>
<dbReference type="EC" id="2.7.7.49" evidence="1"/>
<feature type="domain" description="Integrase catalytic" evidence="3">
    <location>
        <begin position="153"/>
        <end position="306"/>
    </location>
</feature>
<proteinExistence type="predicted"/>
<sequence length="462" mass="53108">GKHPTDLFSNVNYIQFISDNCENRLDWKKIKIESKNDTLLSKIMKAVHTGLWPQNVGKTDELYPFYMRQNELTIEQGCLMWGYRVVVPTVLRKSTLSTLHSTHSGIVKMKGMARSYFWWPGIDHEIETLASNCDICINFRKEPAKSLLTPWPWPTKPWTRLHVDFLGPWNEKHFFVVMDAHSKWIECYITKTPSTDVVIEKLSDCFSRFGLPRSITSDGATCFTSAQFKLYLANLGINHCIGAPYHPQTNGSAESAVRVVKSYLKKYNKNCGMSLSRALNNFLFFYRTSVHSTTNETPTKLLLGREIRTIFSQMRPDLEDIVVQNQMKQRNNYRGRREISFEVGDPVLIRDFRGTQKWVKGKIMDVLGSQLYRVCTEENLQWKRHVDQLLPHVNKNPESPLSSPIKNPQTSTPATTPKIPTPKTPRKTTMVPSTSNTMIPPETPKSSRPKRNRKPPVRYSPG</sequence>
<dbReference type="PROSITE" id="PS50994">
    <property type="entry name" value="INTEGRASE"/>
    <property type="match status" value="1"/>
</dbReference>
<gene>
    <name evidence="4" type="primary">K02A2.6_56</name>
    <name evidence="4" type="ORF">CM83_22874</name>
</gene>
<dbReference type="GO" id="GO:0003964">
    <property type="term" value="F:RNA-directed DNA polymerase activity"/>
    <property type="evidence" value="ECO:0007669"/>
    <property type="project" value="UniProtKB-EC"/>
</dbReference>
<evidence type="ECO:0000256" key="2">
    <source>
        <dbReference type="SAM" id="MobiDB-lite"/>
    </source>
</evidence>
<feature type="non-terminal residue" evidence="4">
    <location>
        <position position="1"/>
    </location>
</feature>
<name>A0A0A9Z295_LYGHE</name>
<dbReference type="InterPro" id="IPR012337">
    <property type="entry name" value="RNaseH-like_sf"/>
</dbReference>
<dbReference type="FunFam" id="3.30.420.10:FF:000063">
    <property type="entry name" value="Retrovirus-related Pol polyprotein from transposon 297-like Protein"/>
    <property type="match status" value="1"/>
</dbReference>
<dbReference type="InterPro" id="IPR050951">
    <property type="entry name" value="Retrovirus_Pol_polyprotein"/>
</dbReference>
<dbReference type="InterPro" id="IPR001584">
    <property type="entry name" value="Integrase_cat-core"/>
</dbReference>
<dbReference type="EMBL" id="GBHO01005045">
    <property type="protein sequence ID" value="JAG38559.1"/>
    <property type="molecule type" value="Transcribed_RNA"/>
</dbReference>
<dbReference type="InterPro" id="IPR036397">
    <property type="entry name" value="RNaseH_sf"/>
</dbReference>
<dbReference type="GO" id="GO:0003676">
    <property type="term" value="F:nucleic acid binding"/>
    <property type="evidence" value="ECO:0007669"/>
    <property type="project" value="InterPro"/>
</dbReference>
<organism evidence="4">
    <name type="scientific">Lygus hesperus</name>
    <name type="common">Western plant bug</name>
    <dbReference type="NCBI Taxonomy" id="30085"/>
    <lineage>
        <taxon>Eukaryota</taxon>
        <taxon>Metazoa</taxon>
        <taxon>Ecdysozoa</taxon>
        <taxon>Arthropoda</taxon>
        <taxon>Hexapoda</taxon>
        <taxon>Insecta</taxon>
        <taxon>Pterygota</taxon>
        <taxon>Neoptera</taxon>
        <taxon>Paraneoptera</taxon>
        <taxon>Hemiptera</taxon>
        <taxon>Heteroptera</taxon>
        <taxon>Panheteroptera</taxon>
        <taxon>Cimicomorpha</taxon>
        <taxon>Miridae</taxon>
        <taxon>Mirini</taxon>
        <taxon>Lygus</taxon>
    </lineage>
</organism>